<reference evidence="6" key="2">
    <citation type="submission" date="2020-09" db="EMBL/GenBank/DDBJ databases">
        <authorList>
            <person name="Sun Q."/>
            <person name="Zhou Y."/>
        </authorList>
    </citation>
    <scope>NUCLEOTIDE SEQUENCE</scope>
    <source>
        <strain evidence="6">CGMCC 1.12360</strain>
    </source>
</reference>
<dbReference type="PANTHER" id="PTHR33941:SF11">
    <property type="entry name" value="BACTERIAL MICROCOMPARTMENT SHELL PROTEIN PDUJ"/>
    <property type="match status" value="1"/>
</dbReference>
<feature type="compositionally biased region" description="Basic and acidic residues" evidence="4">
    <location>
        <begin position="134"/>
        <end position="147"/>
    </location>
</feature>
<evidence type="ECO:0000313" key="7">
    <source>
        <dbReference type="Proteomes" id="UP000602050"/>
    </source>
</evidence>
<dbReference type="InterPro" id="IPR037233">
    <property type="entry name" value="CcmK-like_sf"/>
</dbReference>
<dbReference type="InterPro" id="IPR000249">
    <property type="entry name" value="BMC_dom"/>
</dbReference>
<dbReference type="Gene3D" id="3.30.70.1710">
    <property type="match status" value="1"/>
</dbReference>
<dbReference type="Proteomes" id="UP000602050">
    <property type="component" value="Unassembled WGS sequence"/>
</dbReference>
<feature type="domain" description="BMC" evidence="5">
    <location>
        <begin position="6"/>
        <end position="90"/>
    </location>
</feature>
<gene>
    <name evidence="6" type="ORF">GCM10010978_13370</name>
</gene>
<evidence type="ECO:0000256" key="1">
    <source>
        <dbReference type="ARBA" id="ARBA00024322"/>
    </source>
</evidence>
<comment type="caution">
    <text evidence="6">The sequence shown here is derived from an EMBL/GenBank/DDBJ whole genome shotgun (WGS) entry which is preliminary data.</text>
</comment>
<evidence type="ECO:0000256" key="3">
    <source>
        <dbReference type="PROSITE-ProRule" id="PRU01278"/>
    </source>
</evidence>
<comment type="subcellular location">
    <subcellularLocation>
        <location evidence="1">Bacterial microcompartment</location>
    </subcellularLocation>
</comment>
<reference evidence="6" key="1">
    <citation type="journal article" date="2014" name="Int. J. Syst. Evol. Microbiol.">
        <title>Complete genome sequence of Corynebacterium casei LMG S-19264T (=DSM 44701T), isolated from a smear-ripened cheese.</title>
        <authorList>
            <consortium name="US DOE Joint Genome Institute (JGI-PGF)"/>
            <person name="Walter F."/>
            <person name="Albersmeier A."/>
            <person name="Kalinowski J."/>
            <person name="Ruckert C."/>
        </authorList>
    </citation>
    <scope>NUCLEOTIDE SEQUENCE</scope>
    <source>
        <strain evidence="6">CGMCC 1.12360</strain>
    </source>
</reference>
<sequence>MTMMDALGLIENRSYLSSIVAADTALKAANVTLIDLEIIRGGYVTVKLIGDVGAVKAAVEAAKDAAESFGALISAHVIPRMHEETAKLIEKQKGRPAASPEGAKPTAKQEKEETGEQAKTEAVQEESPSPAATERNEENGQEKLTREQLEKLTVVKLRQLVRERKAMESATQINTAKKAELIHSLLEKMEKKE</sequence>
<evidence type="ECO:0000256" key="2">
    <source>
        <dbReference type="ARBA" id="ARBA00024446"/>
    </source>
</evidence>
<organism evidence="6 7">
    <name type="scientific">Compostibacillus humi</name>
    <dbReference type="NCBI Taxonomy" id="1245525"/>
    <lineage>
        <taxon>Bacteria</taxon>
        <taxon>Bacillati</taxon>
        <taxon>Bacillota</taxon>
        <taxon>Bacilli</taxon>
        <taxon>Bacillales</taxon>
        <taxon>Bacillaceae</taxon>
        <taxon>Compostibacillus</taxon>
    </lineage>
</organism>
<feature type="region of interest" description="Disordered" evidence="4">
    <location>
        <begin position="91"/>
        <end position="147"/>
    </location>
</feature>
<comment type="similarity">
    <text evidence="3">Belongs to the bacterial microcompartments protein family.</text>
</comment>
<dbReference type="Pfam" id="PF00936">
    <property type="entry name" value="BMC"/>
    <property type="match status" value="1"/>
</dbReference>
<dbReference type="PROSITE" id="PS51930">
    <property type="entry name" value="BMC_2"/>
    <property type="match status" value="1"/>
</dbReference>
<keyword evidence="2" id="KW-1283">Bacterial microcompartment</keyword>
<dbReference type="SMART" id="SM00877">
    <property type="entry name" value="BMC"/>
    <property type="match status" value="1"/>
</dbReference>
<dbReference type="InterPro" id="IPR044872">
    <property type="entry name" value="CcmK/CsoS1_BMC"/>
</dbReference>
<evidence type="ECO:0000313" key="6">
    <source>
        <dbReference type="EMBL" id="GGH74471.1"/>
    </source>
</evidence>
<keyword evidence="7" id="KW-1185">Reference proteome</keyword>
<accession>A0A8J2ZRY3</accession>
<proteinExistence type="inferred from homology"/>
<dbReference type="PANTHER" id="PTHR33941">
    <property type="entry name" value="PROPANEDIOL UTILIZATION PROTEIN PDUA"/>
    <property type="match status" value="1"/>
</dbReference>
<evidence type="ECO:0000259" key="5">
    <source>
        <dbReference type="PROSITE" id="PS51930"/>
    </source>
</evidence>
<dbReference type="SUPFAM" id="SSF143414">
    <property type="entry name" value="CcmK-like"/>
    <property type="match status" value="1"/>
</dbReference>
<protein>
    <submittedName>
        <fullName evidence="6">Ethanolamine utilization protein</fullName>
    </submittedName>
</protein>
<dbReference type="InterPro" id="IPR050575">
    <property type="entry name" value="BMC_shell"/>
</dbReference>
<dbReference type="CDD" id="cd07045">
    <property type="entry name" value="BMC_CcmK_like"/>
    <property type="match status" value="1"/>
</dbReference>
<dbReference type="AlphaFoldDB" id="A0A8J2ZRY3"/>
<name>A0A8J2ZRY3_9BACI</name>
<dbReference type="GO" id="GO:0031469">
    <property type="term" value="C:bacterial microcompartment"/>
    <property type="evidence" value="ECO:0007669"/>
    <property type="project" value="UniProtKB-SubCell"/>
</dbReference>
<dbReference type="EMBL" id="BMEV01000019">
    <property type="protein sequence ID" value="GGH74471.1"/>
    <property type="molecule type" value="Genomic_DNA"/>
</dbReference>
<feature type="compositionally biased region" description="Basic and acidic residues" evidence="4">
    <location>
        <begin position="107"/>
        <end position="119"/>
    </location>
</feature>
<evidence type="ECO:0000256" key="4">
    <source>
        <dbReference type="SAM" id="MobiDB-lite"/>
    </source>
</evidence>